<evidence type="ECO:0000313" key="4">
    <source>
        <dbReference type="Proteomes" id="UP000321954"/>
    </source>
</evidence>
<feature type="signal peptide" evidence="1">
    <location>
        <begin position="1"/>
        <end position="20"/>
    </location>
</feature>
<dbReference type="KEGG" id="anp:FK178_13130"/>
<dbReference type="InterPro" id="IPR007461">
    <property type="entry name" value="Ysc84_actin-binding"/>
</dbReference>
<dbReference type="PROSITE" id="PS51257">
    <property type="entry name" value="PROKAR_LIPOPROTEIN"/>
    <property type="match status" value="1"/>
</dbReference>
<organism evidence="3 4">
    <name type="scientific">Antarcticibacterium arcticum</name>
    <dbReference type="NCBI Taxonomy" id="2585771"/>
    <lineage>
        <taxon>Bacteria</taxon>
        <taxon>Pseudomonadati</taxon>
        <taxon>Bacteroidota</taxon>
        <taxon>Flavobacteriia</taxon>
        <taxon>Flavobacteriales</taxon>
        <taxon>Flavobacteriaceae</taxon>
        <taxon>Antarcticibacterium</taxon>
    </lineage>
</organism>
<keyword evidence="1" id="KW-0732">Signal</keyword>
<keyword evidence="4" id="KW-1185">Reference proteome</keyword>
<evidence type="ECO:0000259" key="2">
    <source>
        <dbReference type="Pfam" id="PF04366"/>
    </source>
</evidence>
<dbReference type="AlphaFoldDB" id="A0A5B8YM71"/>
<feature type="domain" description="Ysc84 actin-binding" evidence="2">
    <location>
        <begin position="96"/>
        <end position="175"/>
    </location>
</feature>
<sequence>MKFPKDFYKPVLMLAFLVFASCGTSKTNSGDLVADSQEARTTITQRYPDMADLFQNSHGYAIFPNAGKGAYIIGGASGNGAVYENGRLIGYADLKQVDIGLQAGGKAFVEVLFFQTQAAMNKFKEGTYELSGNVSAVILEEGVSRDVEFNDGIAVITMPKAGAMAGISVGGQRFSFQPLK</sequence>
<evidence type="ECO:0000313" key="3">
    <source>
        <dbReference type="EMBL" id="QED38601.1"/>
    </source>
</evidence>
<protein>
    <submittedName>
        <fullName evidence="3">Lipid-binding SYLF domain-containing protein</fullName>
    </submittedName>
</protein>
<dbReference type="Pfam" id="PF04366">
    <property type="entry name" value="Ysc84"/>
    <property type="match status" value="1"/>
</dbReference>
<dbReference type="OrthoDB" id="5405772at2"/>
<feature type="chain" id="PRO_5022926076" evidence="1">
    <location>
        <begin position="21"/>
        <end position="180"/>
    </location>
</feature>
<dbReference type="EMBL" id="CP042476">
    <property type="protein sequence ID" value="QED38601.1"/>
    <property type="molecule type" value="Genomic_DNA"/>
</dbReference>
<dbReference type="Proteomes" id="UP000321954">
    <property type="component" value="Chromosome"/>
</dbReference>
<dbReference type="CDD" id="cd11524">
    <property type="entry name" value="SYLF"/>
    <property type="match status" value="1"/>
</dbReference>
<name>A0A5B8YM71_9FLAO</name>
<accession>A0A5B8YM71</accession>
<gene>
    <name evidence="3" type="ORF">FK178_13130</name>
</gene>
<dbReference type="RefSeq" id="WP_146836061.1">
    <property type="nucleotide sequence ID" value="NZ_CP042476.1"/>
</dbReference>
<evidence type="ECO:0000256" key="1">
    <source>
        <dbReference type="SAM" id="SignalP"/>
    </source>
</evidence>
<reference evidence="3 4" key="1">
    <citation type="submission" date="2019-08" db="EMBL/GenBank/DDBJ databases">
        <title>Antarcticibacterium arcticum sp. nov., a bacterium isolated from marine sediment of the Canadian Beaufort Sea.</title>
        <authorList>
            <person name="Lee Y.M."/>
            <person name="Baek K."/>
            <person name="Lee D.-H."/>
            <person name="Shin S.C."/>
            <person name="Jin Y.K."/>
            <person name="Park Y."/>
        </authorList>
    </citation>
    <scope>NUCLEOTIDE SEQUENCE [LARGE SCALE GENOMIC DNA]</scope>
    <source>
        <strain evidence="3 4">PAMC 28998</strain>
    </source>
</reference>
<proteinExistence type="predicted"/>